<dbReference type="AlphaFoldDB" id="A0A5K7XHT2"/>
<evidence type="ECO:0000313" key="2">
    <source>
        <dbReference type="Proteomes" id="UP000326837"/>
    </source>
</evidence>
<dbReference type="Proteomes" id="UP000326837">
    <property type="component" value="Chromosome"/>
</dbReference>
<protein>
    <submittedName>
        <fullName evidence="1">Uncharacterized protein</fullName>
    </submittedName>
</protein>
<dbReference type="EMBL" id="AP021861">
    <property type="protein sequence ID" value="BBO36464.1"/>
    <property type="molecule type" value="Genomic_DNA"/>
</dbReference>
<name>A0A5K7XHT2_9BACT</name>
<keyword evidence="2" id="KW-1185">Reference proteome</keyword>
<reference evidence="2" key="1">
    <citation type="submission" date="2019-10" db="EMBL/GenBank/DDBJ databases">
        <title>Lacipirellula parvula gen. nov., sp. nov., representing a lineage of planctomycetes widespread in freshwater anoxic habitats, and description of the family Lacipirellulaceae.</title>
        <authorList>
            <person name="Dedysh S.N."/>
            <person name="Kulichevskaya I.S."/>
            <person name="Beletsky A.V."/>
            <person name="Rakitin A.L."/>
            <person name="Mardanov A.V."/>
            <person name="Ivanova A.A."/>
            <person name="Saltykova V.X."/>
            <person name="Rijpstra W.I.C."/>
            <person name="Sinninghe Damste J.S."/>
            <person name="Ravin N.V."/>
        </authorList>
    </citation>
    <scope>NUCLEOTIDE SEQUENCE [LARGE SCALE GENOMIC DNA]</scope>
    <source>
        <strain evidence="2">PX69</strain>
    </source>
</reference>
<proteinExistence type="predicted"/>
<evidence type="ECO:0000313" key="1">
    <source>
        <dbReference type="EMBL" id="BBO36464.1"/>
    </source>
</evidence>
<gene>
    <name evidence="1" type="ORF">PLANPX_6076</name>
</gene>
<accession>A0A5K7XHT2</accession>
<organism evidence="1 2">
    <name type="scientific">Lacipirellula parvula</name>
    <dbReference type="NCBI Taxonomy" id="2650471"/>
    <lineage>
        <taxon>Bacteria</taxon>
        <taxon>Pseudomonadati</taxon>
        <taxon>Planctomycetota</taxon>
        <taxon>Planctomycetia</taxon>
        <taxon>Pirellulales</taxon>
        <taxon>Lacipirellulaceae</taxon>
        <taxon>Lacipirellula</taxon>
    </lineage>
</organism>
<sequence>MHHLSDAWRRLGSWVRHEFHRLAPLNAPRAACGALSAHFSAARYEVRALERLPAPIAWRDFKSSIPGANDLHNAAGVACE</sequence>
<dbReference type="KEGG" id="lpav:PLANPX_6076"/>